<accession>A0A6P8APM9</accession>
<evidence type="ECO:0000256" key="2">
    <source>
        <dbReference type="SAM" id="MobiDB-lite"/>
    </source>
</evidence>
<sequence length="707" mass="78105">MSSRASLRLRSKTAASNEATRQDAPSSTDPQPPPPPPPKAASRRKRVALNRSETVADHSESLEDEIRVGAKRTALEPEALADLTFPPLSSPPAKKPRRGRPRKSVRSNNASLVILIEDKPPAGNPTAAQAPRAGKRRRTRSSNFTDEGAEAAQRDSPELGNTDGQPGSSTSEANTTQRRSSLQRPTSREPRPSRAVEVNSYDVPDDDEEDEEVSAVREHEHISLDSSGKGARGPGGSQDHNGEDGGLAQQSDDNEVHERYEEQEPDDIPEEEAPVDDGRPSPSPSEKTPACETIELPFGPENPQDHHYVKVYCGALQTAFLQMGKECWAGSGDGWHSSWKLSVKFGSTKKLAIALRKLYSQLGQAPIYPDVAKQDEYLRQNAKLLELRIAAINIMTEDLCDSLPRHKNARALAEDVTKSIVPAGIVLLREAFVIGGMSTELVLSSRRCAYMSPTTVAIANHVIGWLNALTDTVVRRVTPARDAGMKDVRAQISREVLVDCLKQLQEGRGGLAESQAKFEVIAETERVEQECQEAEAEVQREAANHDAAIKRNRQMEAQARYATNDDQYMAFCRSTQNLGPDPLWEHRRRKMQASMLAFGLAADEGYGVSRQPMAVAKALKTEQKPTARRLDARPPVLDEQGEPSEEEKKVILEHVVKNPRFNVDAVAHELGWAPDHVRRWRDILVNRARKAYQARGFSVSRLPKWLA</sequence>
<feature type="compositionally biased region" description="Basic residues" evidence="2">
    <location>
        <begin position="94"/>
        <end position="105"/>
    </location>
</feature>
<protein>
    <submittedName>
        <fullName evidence="4">Uncharacterized protein</fullName>
    </submittedName>
</protein>
<dbReference type="AlphaFoldDB" id="A0A6P8APM9"/>
<evidence type="ECO:0000256" key="1">
    <source>
        <dbReference type="SAM" id="Coils"/>
    </source>
</evidence>
<reference evidence="3 4" key="1">
    <citation type="journal article" date="2019" name="Mol. Biol. Evol.">
        <title>Blast fungal genomes show frequent chromosomal changes, gene gains and losses, and effector gene turnover.</title>
        <authorList>
            <person name="Gomez Luciano L.B."/>
            <person name="Jason Tsai I."/>
            <person name="Chuma I."/>
            <person name="Tosa Y."/>
            <person name="Chen Y.H."/>
            <person name="Li J.Y."/>
            <person name="Li M.Y."/>
            <person name="Jade Lu M.Y."/>
            <person name="Nakayashiki H."/>
            <person name="Li W.H."/>
        </authorList>
    </citation>
    <scope>NUCLEOTIDE SEQUENCE [LARGE SCALE GENOMIC DNA]</scope>
    <source>
        <strain evidence="3 4">NI907</strain>
    </source>
</reference>
<feature type="compositionally biased region" description="Polar residues" evidence="2">
    <location>
        <begin position="162"/>
        <end position="185"/>
    </location>
</feature>
<feature type="region of interest" description="Disordered" evidence="2">
    <location>
        <begin position="1"/>
        <end position="291"/>
    </location>
</feature>
<keyword evidence="3" id="KW-1185">Reference proteome</keyword>
<feature type="region of interest" description="Disordered" evidence="2">
    <location>
        <begin position="620"/>
        <end position="645"/>
    </location>
</feature>
<feature type="compositionally biased region" description="Basic and acidic residues" evidence="2">
    <location>
        <begin position="620"/>
        <end position="632"/>
    </location>
</feature>
<feature type="compositionally biased region" description="Pro residues" evidence="2">
    <location>
        <begin position="30"/>
        <end position="39"/>
    </location>
</feature>
<dbReference type="KEGG" id="pgri:PgNI_11387"/>
<organism evidence="3 4">
    <name type="scientific">Pyricularia grisea</name>
    <name type="common">Crabgrass-specific blast fungus</name>
    <name type="synonym">Magnaporthe grisea</name>
    <dbReference type="NCBI Taxonomy" id="148305"/>
    <lineage>
        <taxon>Eukaryota</taxon>
        <taxon>Fungi</taxon>
        <taxon>Dikarya</taxon>
        <taxon>Ascomycota</taxon>
        <taxon>Pezizomycotina</taxon>
        <taxon>Sordariomycetes</taxon>
        <taxon>Sordariomycetidae</taxon>
        <taxon>Magnaporthales</taxon>
        <taxon>Pyriculariaceae</taxon>
        <taxon>Pyricularia</taxon>
    </lineage>
</organism>
<reference evidence="4" key="3">
    <citation type="submission" date="2025-08" db="UniProtKB">
        <authorList>
            <consortium name="RefSeq"/>
        </authorList>
    </citation>
    <scope>IDENTIFICATION</scope>
    <source>
        <strain evidence="4">NI907</strain>
    </source>
</reference>
<feature type="coiled-coil region" evidence="1">
    <location>
        <begin position="517"/>
        <end position="551"/>
    </location>
</feature>
<evidence type="ECO:0000313" key="3">
    <source>
        <dbReference type="Proteomes" id="UP000515153"/>
    </source>
</evidence>
<evidence type="ECO:0000313" key="4">
    <source>
        <dbReference type="RefSeq" id="XP_030976871.1"/>
    </source>
</evidence>
<gene>
    <name evidence="4" type="ORF">PgNI_11387</name>
</gene>
<reference evidence="4" key="2">
    <citation type="submission" date="2019-10" db="EMBL/GenBank/DDBJ databases">
        <authorList>
            <consortium name="NCBI Genome Project"/>
        </authorList>
    </citation>
    <scope>NUCLEOTIDE SEQUENCE</scope>
    <source>
        <strain evidence="4">NI907</strain>
    </source>
</reference>
<dbReference type="Proteomes" id="UP000515153">
    <property type="component" value="Chromosome VI"/>
</dbReference>
<keyword evidence="1" id="KW-0175">Coiled coil</keyword>
<feature type="compositionally biased region" description="Basic and acidic residues" evidence="2">
    <location>
        <begin position="54"/>
        <end position="68"/>
    </location>
</feature>
<dbReference type="RefSeq" id="XP_030976871.1">
    <property type="nucleotide sequence ID" value="XM_031131354.1"/>
</dbReference>
<dbReference type="GeneID" id="41966259"/>
<feature type="compositionally biased region" description="Basic and acidic residues" evidence="2">
    <location>
        <begin position="214"/>
        <end position="223"/>
    </location>
</feature>
<name>A0A6P8APM9_PYRGI</name>
<proteinExistence type="predicted"/>
<feature type="compositionally biased region" description="Acidic residues" evidence="2">
    <location>
        <begin position="263"/>
        <end position="275"/>
    </location>
</feature>
<feature type="compositionally biased region" description="Polar residues" evidence="2">
    <location>
        <begin position="13"/>
        <end position="29"/>
    </location>
</feature>
<feature type="compositionally biased region" description="Acidic residues" evidence="2">
    <location>
        <begin position="203"/>
        <end position="213"/>
    </location>
</feature>